<keyword evidence="2" id="KW-0456">Lyase</keyword>
<dbReference type="EMBL" id="AJWZ01009284">
    <property type="protein sequence ID" value="EKC51739.1"/>
    <property type="molecule type" value="Genomic_DNA"/>
</dbReference>
<comment type="caution">
    <text evidence="4">The sequence shown here is derived from an EMBL/GenBank/DDBJ whole genome shotgun (WGS) entry which is preliminary data.</text>
</comment>
<dbReference type="Pfam" id="PF00596">
    <property type="entry name" value="Aldolase_II"/>
    <property type="match status" value="1"/>
</dbReference>
<organism evidence="4">
    <name type="scientific">human gut metagenome</name>
    <dbReference type="NCBI Taxonomy" id="408170"/>
    <lineage>
        <taxon>unclassified sequences</taxon>
        <taxon>metagenomes</taxon>
        <taxon>organismal metagenomes</taxon>
    </lineage>
</organism>
<feature type="non-terminal residue" evidence="4">
    <location>
        <position position="72"/>
    </location>
</feature>
<evidence type="ECO:0000256" key="1">
    <source>
        <dbReference type="ARBA" id="ARBA00022723"/>
    </source>
</evidence>
<dbReference type="AlphaFoldDB" id="K1S8I8"/>
<dbReference type="GO" id="GO:0016832">
    <property type="term" value="F:aldehyde-lyase activity"/>
    <property type="evidence" value="ECO:0007669"/>
    <property type="project" value="TreeGrafter"/>
</dbReference>
<dbReference type="SUPFAM" id="SSF53639">
    <property type="entry name" value="AraD/HMP-PK domain-like"/>
    <property type="match status" value="1"/>
</dbReference>
<gene>
    <name evidence="4" type="ORF">OBE_13447</name>
</gene>
<evidence type="ECO:0000313" key="4">
    <source>
        <dbReference type="EMBL" id="EKC51739.1"/>
    </source>
</evidence>
<evidence type="ECO:0000259" key="3">
    <source>
        <dbReference type="Pfam" id="PF00596"/>
    </source>
</evidence>
<dbReference type="Gene3D" id="3.40.225.10">
    <property type="entry name" value="Class II aldolase/adducin N-terminal domain"/>
    <property type="match status" value="1"/>
</dbReference>
<dbReference type="InterPro" id="IPR001303">
    <property type="entry name" value="Aldolase_II/adducin_N"/>
</dbReference>
<dbReference type="GO" id="GO:0046872">
    <property type="term" value="F:metal ion binding"/>
    <property type="evidence" value="ECO:0007669"/>
    <property type="project" value="UniProtKB-KW"/>
</dbReference>
<reference evidence="4" key="1">
    <citation type="journal article" date="2013" name="Environ. Microbiol.">
        <title>Microbiota from the distal guts of lean and obese adolescents exhibit partial functional redundancy besides clear differences in community structure.</title>
        <authorList>
            <person name="Ferrer M."/>
            <person name="Ruiz A."/>
            <person name="Lanza F."/>
            <person name="Haange S.B."/>
            <person name="Oberbach A."/>
            <person name="Till H."/>
            <person name="Bargiela R."/>
            <person name="Campoy C."/>
            <person name="Segura M.T."/>
            <person name="Richter M."/>
            <person name="von Bergen M."/>
            <person name="Seifert J."/>
            <person name="Suarez A."/>
        </authorList>
    </citation>
    <scope>NUCLEOTIDE SEQUENCE</scope>
</reference>
<feature type="domain" description="Class II aldolase/adducin N-terminal" evidence="3">
    <location>
        <begin position="7"/>
        <end position="67"/>
    </location>
</feature>
<proteinExistence type="predicted"/>
<dbReference type="GO" id="GO:0005829">
    <property type="term" value="C:cytosol"/>
    <property type="evidence" value="ECO:0007669"/>
    <property type="project" value="TreeGrafter"/>
</dbReference>
<accession>K1S8I8</accession>
<dbReference type="PANTHER" id="PTHR22789:SF0">
    <property type="entry name" value="3-OXO-TETRONATE 4-PHOSPHATE DECARBOXYLASE-RELATED"/>
    <property type="match status" value="1"/>
</dbReference>
<dbReference type="InterPro" id="IPR050197">
    <property type="entry name" value="Aldolase_class_II_sugar_metab"/>
</dbReference>
<keyword evidence="1" id="KW-0479">Metal-binding</keyword>
<sequence length="72" mass="8061">MYEEIKEQMVDICHKLWQKGWVAANDGNVTVKVGEGKYLATQTGVSKAFITPEKIGLIDDDFNILEAAEGFR</sequence>
<evidence type="ECO:0000256" key="2">
    <source>
        <dbReference type="ARBA" id="ARBA00023239"/>
    </source>
</evidence>
<protein>
    <submittedName>
        <fullName evidence="4">L-fuculose phosphate aldolase</fullName>
    </submittedName>
</protein>
<dbReference type="InterPro" id="IPR036409">
    <property type="entry name" value="Aldolase_II/adducin_N_sf"/>
</dbReference>
<dbReference type="GO" id="GO:0019323">
    <property type="term" value="P:pentose catabolic process"/>
    <property type="evidence" value="ECO:0007669"/>
    <property type="project" value="TreeGrafter"/>
</dbReference>
<dbReference type="PANTHER" id="PTHR22789">
    <property type="entry name" value="FUCULOSE PHOSPHATE ALDOLASE"/>
    <property type="match status" value="1"/>
</dbReference>
<name>K1S8I8_9ZZZZ</name>